<evidence type="ECO:0000313" key="17">
    <source>
        <dbReference type="Proteomes" id="UP001266305"/>
    </source>
</evidence>
<evidence type="ECO:0000256" key="4">
    <source>
        <dbReference type="ARBA" id="ARBA00022448"/>
    </source>
</evidence>
<evidence type="ECO:0000256" key="11">
    <source>
        <dbReference type="ARBA" id="ARBA00023136"/>
    </source>
</evidence>
<dbReference type="EMBL" id="JASSZA010000019">
    <property type="protein sequence ID" value="KAK2087814.1"/>
    <property type="molecule type" value="Genomic_DNA"/>
</dbReference>
<evidence type="ECO:0000256" key="2">
    <source>
        <dbReference type="ARBA" id="ARBA00007312"/>
    </source>
</evidence>
<keyword evidence="4 14" id="KW-0813">Transport</keyword>
<evidence type="ECO:0000256" key="14">
    <source>
        <dbReference type="RuleBase" id="RU368034"/>
    </source>
</evidence>
<protein>
    <recommendedName>
        <fullName evidence="3 14">NADH dehydrogenase [ubiquinone] 1 alpha subcomplex subunit 13</fullName>
    </recommendedName>
</protein>
<evidence type="ECO:0000256" key="6">
    <source>
        <dbReference type="ARBA" id="ARBA00022692"/>
    </source>
</evidence>
<comment type="function">
    <text evidence="14">Complex I functions in the transfer of electrons from NADH to the respiratory chain. Accessory subunit of the mitochondrial membrane respiratory chain NADH dehydrogenase (Complex I), that is believed not to be involved in catalysis.</text>
</comment>
<evidence type="ECO:0000256" key="9">
    <source>
        <dbReference type="ARBA" id="ARBA00022989"/>
    </source>
</evidence>
<proteinExistence type="inferred from homology"/>
<evidence type="ECO:0000256" key="10">
    <source>
        <dbReference type="ARBA" id="ARBA00023128"/>
    </source>
</evidence>
<comment type="caution">
    <text evidence="16">The sequence shown here is derived from an EMBL/GenBank/DDBJ whole genome shotgun (WGS) entry which is preliminary data.</text>
</comment>
<feature type="region of interest" description="Disordered" evidence="15">
    <location>
        <begin position="1"/>
        <end position="47"/>
    </location>
</feature>
<evidence type="ECO:0000256" key="8">
    <source>
        <dbReference type="ARBA" id="ARBA00022982"/>
    </source>
</evidence>
<evidence type="ECO:0000256" key="12">
    <source>
        <dbReference type="ARBA" id="ARBA00045908"/>
    </source>
</evidence>
<comment type="similarity">
    <text evidence="2 14">Belongs to the complex I NDUFA13 subunit family.</text>
</comment>
<dbReference type="PANTHER" id="PTHR12966:SF0">
    <property type="entry name" value="NADH DEHYDROGENASE [UBIQUINONE] 1 ALPHA SUBCOMPLEX SUBUNIT 13"/>
    <property type="match status" value="1"/>
</dbReference>
<keyword evidence="17" id="KW-1185">Reference proteome</keyword>
<organism evidence="16 17">
    <name type="scientific">Saguinus oedipus</name>
    <name type="common">Cotton-top tamarin</name>
    <name type="synonym">Oedipomidas oedipus</name>
    <dbReference type="NCBI Taxonomy" id="9490"/>
    <lineage>
        <taxon>Eukaryota</taxon>
        <taxon>Metazoa</taxon>
        <taxon>Chordata</taxon>
        <taxon>Craniata</taxon>
        <taxon>Vertebrata</taxon>
        <taxon>Euteleostomi</taxon>
        <taxon>Mammalia</taxon>
        <taxon>Eutheria</taxon>
        <taxon>Euarchontoglires</taxon>
        <taxon>Primates</taxon>
        <taxon>Haplorrhini</taxon>
        <taxon>Platyrrhini</taxon>
        <taxon>Cebidae</taxon>
        <taxon>Callitrichinae</taxon>
        <taxon>Saguinus</taxon>
    </lineage>
</organism>
<evidence type="ECO:0000256" key="13">
    <source>
        <dbReference type="ARBA" id="ARBA00046797"/>
    </source>
</evidence>
<comment type="subunit">
    <text evidence="13">Complex I is composed of 45 different subunits. Interacts with CARD15, but not with CARD4. Interacts with STAT3, but not with STAT1, STAT2 and STAT5A. Interacts with OLFM4.</text>
</comment>
<accession>A0ABQ9TSR1</accession>
<keyword evidence="8 14" id="KW-0249">Electron transport</keyword>
<gene>
    <name evidence="16" type="ORF">P7K49_033721</name>
</gene>
<keyword evidence="10 14" id="KW-0496">Mitochondrion</keyword>
<dbReference type="PANTHER" id="PTHR12966">
    <property type="entry name" value="NADH DEHYDROGENASE UBIQUINONE 1 ALPHA SUBCOMPLEX SUBUNIT 13"/>
    <property type="match status" value="1"/>
</dbReference>
<reference evidence="16 17" key="1">
    <citation type="submission" date="2023-05" db="EMBL/GenBank/DDBJ databases">
        <title>B98-5 Cell Line De Novo Hybrid Assembly: An Optical Mapping Approach.</title>
        <authorList>
            <person name="Kananen K."/>
            <person name="Auerbach J.A."/>
            <person name="Kautto E."/>
            <person name="Blachly J.S."/>
        </authorList>
    </citation>
    <scope>NUCLEOTIDE SEQUENCE [LARGE SCALE GENOMIC DNA]</scope>
    <source>
        <strain evidence="16">B95-8</strain>
        <tissue evidence="16">Cell line</tissue>
    </source>
</reference>
<keyword evidence="6" id="KW-0812">Transmembrane</keyword>
<name>A0ABQ9TSR1_SAGOE</name>
<keyword evidence="9" id="KW-1133">Transmembrane helix</keyword>
<keyword evidence="7 14" id="KW-0999">Mitochondrion inner membrane</keyword>
<evidence type="ECO:0000256" key="3">
    <source>
        <dbReference type="ARBA" id="ARBA00018192"/>
    </source>
</evidence>
<keyword evidence="11" id="KW-0472">Membrane</keyword>
<dbReference type="InterPro" id="IPR009346">
    <property type="entry name" value="GRIM-19"/>
</dbReference>
<evidence type="ECO:0000256" key="1">
    <source>
        <dbReference type="ARBA" id="ARBA00004298"/>
    </source>
</evidence>
<dbReference type="Pfam" id="PF06212">
    <property type="entry name" value="GRIM-19"/>
    <property type="match status" value="1"/>
</dbReference>
<evidence type="ECO:0000256" key="5">
    <source>
        <dbReference type="ARBA" id="ARBA00022660"/>
    </source>
</evidence>
<evidence type="ECO:0000313" key="16">
    <source>
        <dbReference type="EMBL" id="KAK2087814.1"/>
    </source>
</evidence>
<dbReference type="Proteomes" id="UP001266305">
    <property type="component" value="Unassembled WGS sequence"/>
</dbReference>
<comment type="function">
    <text evidence="12">Accessory subunit of the mitochondrial membrane respiratory chain NADH dehydrogenase (Complex I), that is believed not to be involved in catalysis. Complex I functions in the transfer of electrons from NADH to the respiratory chain. The immediate electron acceptor for the enzyme is believed to be ubiquinone. Involved in the interferon/all-trans-retinoic acid (IFN/RA) induced cell death. This apoptotic activity is inhibited by interaction with viral IRF1. Prevents the transactivation of STAT3 target genes. May play a role in CARD15-mediated innate mucosal responses and serve to regulate intestinal epithelial cell responses to microbes.</text>
</comment>
<evidence type="ECO:0000256" key="7">
    <source>
        <dbReference type="ARBA" id="ARBA00022792"/>
    </source>
</evidence>
<keyword evidence="5 14" id="KW-0679">Respiratory chain</keyword>
<comment type="subcellular location">
    <subcellularLocation>
        <location evidence="1 14">Mitochondrion inner membrane</location>
        <topology evidence="1 14">Single-pass membrane protein</topology>
        <orientation evidence="1 14">Matrix side</orientation>
    </subcellularLocation>
</comment>
<evidence type="ECO:0000256" key="15">
    <source>
        <dbReference type="SAM" id="MobiDB-lite"/>
    </source>
</evidence>
<sequence length="61" mass="6525">MAASKVKQDMPPAGGYGPIDYKRNLPRRGLSAHTYPPQPFPAEERGGFPPAVLCGPAFIAE</sequence>